<evidence type="ECO:0000256" key="1">
    <source>
        <dbReference type="SAM" id="MobiDB-lite"/>
    </source>
</evidence>
<dbReference type="Proteomes" id="UP000663874">
    <property type="component" value="Unassembled WGS sequence"/>
</dbReference>
<feature type="non-terminal residue" evidence="2">
    <location>
        <position position="1"/>
    </location>
</feature>
<organism evidence="2 3">
    <name type="scientific">Rotaria sordida</name>
    <dbReference type="NCBI Taxonomy" id="392033"/>
    <lineage>
        <taxon>Eukaryota</taxon>
        <taxon>Metazoa</taxon>
        <taxon>Spiralia</taxon>
        <taxon>Gnathifera</taxon>
        <taxon>Rotifera</taxon>
        <taxon>Eurotatoria</taxon>
        <taxon>Bdelloidea</taxon>
        <taxon>Philodinida</taxon>
        <taxon>Philodinidae</taxon>
        <taxon>Rotaria</taxon>
    </lineage>
</organism>
<evidence type="ECO:0000313" key="2">
    <source>
        <dbReference type="EMBL" id="CAF3886479.1"/>
    </source>
</evidence>
<accession>A0A819GQR7</accession>
<proteinExistence type="predicted"/>
<gene>
    <name evidence="2" type="ORF">FNK824_LOCUS19823</name>
</gene>
<dbReference type="AlphaFoldDB" id="A0A819GQR7"/>
<name>A0A819GQR7_9BILA</name>
<reference evidence="2" key="1">
    <citation type="submission" date="2021-02" db="EMBL/GenBank/DDBJ databases">
        <authorList>
            <person name="Nowell W R."/>
        </authorList>
    </citation>
    <scope>NUCLEOTIDE SEQUENCE</scope>
</reference>
<sequence length="150" mass="16711">MSTYNNVLGNFISYSDDLSDLDDDDDDDDDDDNDNYEDSVAESEFEINNRYKLSQANIIDERSLIIESLLSEKRGSMSLASSEASLLTVPGSTRTRRMSTTKVIDQRPKHLMLGDFELANVVDCEEYVLCCKYSPIGDVFAVGLGNGTIK</sequence>
<feature type="region of interest" description="Disordered" evidence="1">
    <location>
        <begin position="17"/>
        <end position="41"/>
    </location>
</feature>
<comment type="caution">
    <text evidence="2">The sequence shown here is derived from an EMBL/GenBank/DDBJ whole genome shotgun (WGS) entry which is preliminary data.</text>
</comment>
<dbReference type="EMBL" id="CAJOBE010003536">
    <property type="protein sequence ID" value="CAF3886479.1"/>
    <property type="molecule type" value="Genomic_DNA"/>
</dbReference>
<evidence type="ECO:0000313" key="3">
    <source>
        <dbReference type="Proteomes" id="UP000663874"/>
    </source>
</evidence>
<protein>
    <submittedName>
        <fullName evidence="2">Uncharacterized protein</fullName>
    </submittedName>
</protein>